<feature type="transmembrane region" description="Helical" evidence="5">
    <location>
        <begin position="69"/>
        <end position="89"/>
    </location>
</feature>
<keyword evidence="4 5" id="KW-0472">Membrane</keyword>
<evidence type="ECO:0000256" key="3">
    <source>
        <dbReference type="ARBA" id="ARBA00022989"/>
    </source>
</evidence>
<evidence type="ECO:0000256" key="1">
    <source>
        <dbReference type="ARBA" id="ARBA00004141"/>
    </source>
</evidence>
<feature type="transmembrane region" description="Helical" evidence="5">
    <location>
        <begin position="199"/>
        <end position="219"/>
    </location>
</feature>
<reference evidence="6" key="1">
    <citation type="submission" date="2015-01" db="EMBL/GenBank/DDBJ databases">
        <authorList>
            <person name="Durling Mikael"/>
        </authorList>
    </citation>
    <scope>NUCLEOTIDE SEQUENCE</scope>
</reference>
<feature type="transmembrane region" description="Helical" evidence="5">
    <location>
        <begin position="95"/>
        <end position="117"/>
    </location>
</feature>
<dbReference type="PANTHER" id="PTHR31465:SF13">
    <property type="entry name" value="RTA1 DOMAIN PROTEIN-RELATED"/>
    <property type="match status" value="1"/>
</dbReference>
<protein>
    <recommendedName>
        <fullName evidence="7">RTA1 domain protein</fullName>
    </recommendedName>
</protein>
<organism evidence="6">
    <name type="scientific">Bionectria ochroleuca</name>
    <name type="common">Gliocladium roseum</name>
    <dbReference type="NCBI Taxonomy" id="29856"/>
    <lineage>
        <taxon>Eukaryota</taxon>
        <taxon>Fungi</taxon>
        <taxon>Dikarya</taxon>
        <taxon>Ascomycota</taxon>
        <taxon>Pezizomycotina</taxon>
        <taxon>Sordariomycetes</taxon>
        <taxon>Hypocreomycetidae</taxon>
        <taxon>Hypocreales</taxon>
        <taxon>Bionectriaceae</taxon>
        <taxon>Clonostachys</taxon>
    </lineage>
</organism>
<evidence type="ECO:0008006" key="7">
    <source>
        <dbReference type="Google" id="ProtNLM"/>
    </source>
</evidence>
<gene>
    <name evidence="6" type="ORF">BN869_000004575_1</name>
</gene>
<dbReference type="Pfam" id="PF04479">
    <property type="entry name" value="RTA1"/>
    <property type="match status" value="2"/>
</dbReference>
<dbReference type="AlphaFoldDB" id="A0A0B7JTY6"/>
<dbReference type="GO" id="GO:0016020">
    <property type="term" value="C:membrane"/>
    <property type="evidence" value="ECO:0007669"/>
    <property type="project" value="UniProtKB-SubCell"/>
</dbReference>
<dbReference type="PANTHER" id="PTHR31465">
    <property type="entry name" value="PROTEIN RTA1-RELATED"/>
    <property type="match status" value="1"/>
</dbReference>
<feature type="transmembrane region" description="Helical" evidence="5">
    <location>
        <begin position="44"/>
        <end position="62"/>
    </location>
</feature>
<evidence type="ECO:0000256" key="5">
    <source>
        <dbReference type="SAM" id="Phobius"/>
    </source>
</evidence>
<evidence type="ECO:0000256" key="4">
    <source>
        <dbReference type="ARBA" id="ARBA00023136"/>
    </source>
</evidence>
<sequence>MVSCIDIFIALYAVSDGDLLICPTNTLGAHPVEGSWYFYAPNKGAAIFFTVAFCATGVVHAWQSTHYKCWILTPLFPFCALLFTVGFVLRSIGGWHYDILDVYIASLCITYAAPPLLELQNYHVLGRILYYVPYHSPLHPGRVLTTFGFISAIIEALNGWGASYSVNQSLPDNQRAIGHGLIKTALLLQLVHGSINGRLSSTLLTLYVSVVLIVVRTIFRTVEYFGVAAVNLSKIEDPMTLSPLLRYEAYFYVFEGATMIINSVLFNVRHPRRYLPESNKIYLAEDGVTEVEGPGFEDGRPFWQTLLDPFGLWTKDKASQAKFWEKQPTQVEVNAADQGKEKPQRS</sequence>
<dbReference type="EMBL" id="CDPU01000011">
    <property type="protein sequence ID" value="CEO48518.1"/>
    <property type="molecule type" value="Genomic_DNA"/>
</dbReference>
<keyword evidence="3 5" id="KW-1133">Transmembrane helix</keyword>
<accession>A0A0B7JTY6</accession>
<name>A0A0B7JTY6_BIOOC</name>
<proteinExistence type="predicted"/>
<dbReference type="InterPro" id="IPR007568">
    <property type="entry name" value="RTA1"/>
</dbReference>
<evidence type="ECO:0000313" key="6">
    <source>
        <dbReference type="EMBL" id="CEO48518.1"/>
    </source>
</evidence>
<comment type="subcellular location">
    <subcellularLocation>
        <location evidence="1">Membrane</location>
        <topology evidence="1">Multi-pass membrane protein</topology>
    </subcellularLocation>
</comment>
<evidence type="ECO:0000256" key="2">
    <source>
        <dbReference type="ARBA" id="ARBA00022692"/>
    </source>
</evidence>
<feature type="transmembrane region" description="Helical" evidence="5">
    <location>
        <begin position="249"/>
        <end position="268"/>
    </location>
</feature>
<keyword evidence="2 5" id="KW-0812">Transmembrane</keyword>